<keyword evidence="2" id="KW-1185">Reference proteome</keyword>
<dbReference type="InterPro" id="IPR036513">
    <property type="entry name" value="STAS_dom_sf"/>
</dbReference>
<evidence type="ECO:0008006" key="3">
    <source>
        <dbReference type="Google" id="ProtNLM"/>
    </source>
</evidence>
<evidence type="ECO:0000313" key="2">
    <source>
        <dbReference type="Proteomes" id="UP000215405"/>
    </source>
</evidence>
<sequence length="289" mass="31968">MARKPPCPFQLGACPMAITIETLAPGVCHLTIDGRIEKSDIRMAMAAITAAKDESERINILVDVRGFAGFEMAALIEDLRQGFRELRDLSRYDRVAVVTEKSWMEWAAKTEGALLPGVSVRTFRSEEMDRARRYVLGEAIEEKEDAAPALHLVQTDRPDAMAFSVSGRLTKSDIRAFSQLLEEKLRDYKEIDVLVRLEEKMPSFDPAVLFSGNSWATKFSAWRHLRRYALVGAPQMLGGATDFLGAMMPFEVRTFPAGREDDAWQWIGASPVAPPPHGATGAETGAPPA</sequence>
<organism evidence="1 2">
    <name type="scientific">Notoacmeibacter marinus</name>
    <dbReference type="NCBI Taxonomy" id="1876515"/>
    <lineage>
        <taxon>Bacteria</taxon>
        <taxon>Pseudomonadati</taxon>
        <taxon>Pseudomonadota</taxon>
        <taxon>Alphaproteobacteria</taxon>
        <taxon>Hyphomicrobiales</taxon>
        <taxon>Notoacmeibacteraceae</taxon>
        <taxon>Notoacmeibacter</taxon>
    </lineage>
</organism>
<dbReference type="Gene3D" id="3.40.50.10600">
    <property type="entry name" value="SpoIIaa-like domains"/>
    <property type="match status" value="2"/>
</dbReference>
<dbReference type="SUPFAM" id="SSF52091">
    <property type="entry name" value="SpoIIaa-like"/>
    <property type="match status" value="2"/>
</dbReference>
<proteinExistence type="predicted"/>
<dbReference type="Proteomes" id="UP000215405">
    <property type="component" value="Unassembled WGS sequence"/>
</dbReference>
<gene>
    <name evidence="1" type="ORF">B7H23_09465</name>
</gene>
<dbReference type="EMBL" id="NBYO01000002">
    <property type="protein sequence ID" value="OXT00358.1"/>
    <property type="molecule type" value="Genomic_DNA"/>
</dbReference>
<dbReference type="AlphaFoldDB" id="A0A231UWN4"/>
<accession>A0A231UWN4</accession>
<dbReference type="Pfam" id="PF11964">
    <property type="entry name" value="SpoIIAA-like"/>
    <property type="match status" value="2"/>
</dbReference>
<dbReference type="InterPro" id="IPR021866">
    <property type="entry name" value="SpoIIAA-like"/>
</dbReference>
<protein>
    <recommendedName>
        <fullName evidence="3">STAS/SEC14 domain-containing protein</fullName>
    </recommendedName>
</protein>
<dbReference type="InterPro" id="IPR038396">
    <property type="entry name" value="SpoIIAA-like_sf"/>
</dbReference>
<name>A0A231UWN4_9HYPH</name>
<evidence type="ECO:0000313" key="1">
    <source>
        <dbReference type="EMBL" id="OXT00358.1"/>
    </source>
</evidence>
<comment type="caution">
    <text evidence="1">The sequence shown here is derived from an EMBL/GenBank/DDBJ whole genome shotgun (WGS) entry which is preliminary data.</text>
</comment>
<reference evidence="2" key="1">
    <citation type="journal article" date="2017" name="Int. J. Syst. Evol. Microbiol.">
        <title>Notoacmeibacter marinus gen. nov., sp. nov., isolated from the gut of a limpet and proposal of Notoacmeibacteraceae fam. nov. in the order Rhizobiales of the class Alphaproteobacteria.</title>
        <authorList>
            <person name="Huang Z."/>
            <person name="Guo F."/>
            <person name="Lai Q."/>
        </authorList>
    </citation>
    <scope>NUCLEOTIDE SEQUENCE [LARGE SCALE GENOMIC DNA]</scope>
    <source>
        <strain evidence="2">XMTR2A4</strain>
    </source>
</reference>